<dbReference type="GO" id="GO:0003729">
    <property type="term" value="F:mRNA binding"/>
    <property type="evidence" value="ECO:0007669"/>
    <property type="project" value="TreeGrafter"/>
</dbReference>
<comment type="subunit">
    <text evidence="4">Homodimer. Part of the ribosomal stalk of the 50S ribosomal subunit. Forms a multimeric L10(L12)X complex, where L10 forms an elongated spine to which 2 to 4 L12 dimers bind in a sequential fashion. Binds GTP-bound translation factors.</text>
</comment>
<dbReference type="GO" id="GO:0006412">
    <property type="term" value="P:translation"/>
    <property type="evidence" value="ECO:0007669"/>
    <property type="project" value="UniProtKB-UniRule"/>
</dbReference>
<name>A0A3E2BMH9_9BACT</name>
<dbReference type="Pfam" id="PF16320">
    <property type="entry name" value="Ribosomal_L12_N"/>
    <property type="match status" value="1"/>
</dbReference>
<evidence type="ECO:0000256" key="1">
    <source>
        <dbReference type="ARBA" id="ARBA00007197"/>
    </source>
</evidence>
<dbReference type="InterPro" id="IPR013823">
    <property type="entry name" value="Ribosomal_bL12_C"/>
</dbReference>
<protein>
    <recommendedName>
        <fullName evidence="4">Large ribosomal subunit protein bL12</fullName>
    </recommendedName>
</protein>
<accession>A0A3E2BMH9</accession>
<dbReference type="AlphaFoldDB" id="A0A3E2BMH9"/>
<evidence type="ECO:0000259" key="6">
    <source>
        <dbReference type="Pfam" id="PF16320"/>
    </source>
</evidence>
<dbReference type="GO" id="GO:0022625">
    <property type="term" value="C:cytosolic large ribosomal subunit"/>
    <property type="evidence" value="ECO:0007669"/>
    <property type="project" value="TreeGrafter"/>
</dbReference>
<proteinExistence type="inferred from homology"/>
<dbReference type="InterPro" id="IPR000206">
    <property type="entry name" value="Ribosomal_bL12"/>
</dbReference>
<dbReference type="Proteomes" id="UP000257323">
    <property type="component" value="Unassembled WGS sequence"/>
</dbReference>
<keyword evidence="2 4" id="KW-0689">Ribosomal protein</keyword>
<organism evidence="7 8">
    <name type="scientific">Candidatus Saccharicenans subterraneus</name>
    <dbReference type="NCBI Taxonomy" id="2508984"/>
    <lineage>
        <taxon>Bacteria</taxon>
        <taxon>Candidatus Aminicenantota</taxon>
        <taxon>Candidatus Aminicenantia</taxon>
        <taxon>Candidatus Aminicenantales</taxon>
        <taxon>Candidatus Saccharicenantaceae</taxon>
        <taxon>Candidatus Saccharicenans</taxon>
    </lineage>
</organism>
<feature type="domain" description="Large ribosomal subunit protein bL12 C-terminal" evidence="5">
    <location>
        <begin position="66"/>
        <end position="132"/>
    </location>
</feature>
<comment type="function">
    <text evidence="4">Forms part of the ribosomal stalk which helps the ribosome interact with GTP-bound translation factors. Is thus essential for accurate translation.</text>
</comment>
<evidence type="ECO:0000256" key="2">
    <source>
        <dbReference type="ARBA" id="ARBA00022980"/>
    </source>
</evidence>
<gene>
    <name evidence="4" type="primary">rplL</name>
    <name evidence="7" type="ORF">OP8BY_2326</name>
</gene>
<dbReference type="InterPro" id="IPR008932">
    <property type="entry name" value="Ribosomal_bL12_oligo"/>
</dbReference>
<evidence type="ECO:0000313" key="7">
    <source>
        <dbReference type="EMBL" id="RFT15928.1"/>
    </source>
</evidence>
<evidence type="ECO:0000256" key="3">
    <source>
        <dbReference type="ARBA" id="ARBA00023274"/>
    </source>
</evidence>
<dbReference type="SUPFAM" id="SSF54736">
    <property type="entry name" value="ClpS-like"/>
    <property type="match status" value="1"/>
</dbReference>
<keyword evidence="3 4" id="KW-0687">Ribonucleoprotein</keyword>
<dbReference type="CDD" id="cd00387">
    <property type="entry name" value="Ribosomal_L7_L12"/>
    <property type="match status" value="1"/>
</dbReference>
<dbReference type="HAMAP" id="MF_00368">
    <property type="entry name" value="Ribosomal_bL12"/>
    <property type="match status" value="1"/>
</dbReference>
<dbReference type="FunFam" id="3.30.1390.10:FF:000001">
    <property type="entry name" value="50S ribosomal protein L7/L12"/>
    <property type="match status" value="1"/>
</dbReference>
<comment type="caution">
    <text evidence="7">The sequence shown here is derived from an EMBL/GenBank/DDBJ whole genome shotgun (WGS) entry which is preliminary data.</text>
</comment>
<dbReference type="EMBL" id="QUAH01000006">
    <property type="protein sequence ID" value="RFT15928.1"/>
    <property type="molecule type" value="Genomic_DNA"/>
</dbReference>
<reference evidence="7 8" key="1">
    <citation type="submission" date="2018-08" db="EMBL/GenBank/DDBJ databases">
        <title>Genome analysis of the thermophilic bacterium of the candidate phylum Aminicenantes from deep subsurface aquifer revealed its physiology and ecological role.</title>
        <authorList>
            <person name="Kadnikov V.V."/>
            <person name="Mardanov A.V."/>
            <person name="Beletsky A.V."/>
            <person name="Karnachuk O.V."/>
            <person name="Ravin N.V."/>
        </authorList>
    </citation>
    <scope>NUCLEOTIDE SEQUENCE [LARGE SCALE GENOMIC DNA]</scope>
    <source>
        <strain evidence="7">BY38</strain>
    </source>
</reference>
<dbReference type="Gene3D" id="3.30.1390.10">
    <property type="match status" value="1"/>
</dbReference>
<dbReference type="PANTHER" id="PTHR45987:SF4">
    <property type="entry name" value="LARGE RIBOSOMAL SUBUNIT PROTEIN BL12M"/>
    <property type="match status" value="1"/>
</dbReference>
<feature type="domain" description="Large ribosomal subunit protein bL12 oligomerization" evidence="6">
    <location>
        <begin position="8"/>
        <end position="56"/>
    </location>
</feature>
<dbReference type="InterPro" id="IPR014719">
    <property type="entry name" value="Ribosomal_bL12_C/ClpS-like"/>
</dbReference>
<sequence>MEKQEKLTKEQFFAHLDNLTVLELVDYIKEFETRYGISAAMAAPVMMAGGGAAQAEAKPVEEKTSFNVILKDVGSQKIQVIKVVREVTNLGLKEAKDFVDGVPKTLKEGVTKDEAEAIKAKFAEVGATVEIQ</sequence>
<dbReference type="Gene3D" id="1.20.5.710">
    <property type="entry name" value="Single helix bin"/>
    <property type="match status" value="1"/>
</dbReference>
<evidence type="ECO:0000256" key="4">
    <source>
        <dbReference type="HAMAP-Rule" id="MF_00368"/>
    </source>
</evidence>
<dbReference type="SUPFAM" id="SSF48300">
    <property type="entry name" value="Ribosomal protein L7/12, oligomerisation (N-terminal) domain"/>
    <property type="match status" value="1"/>
</dbReference>
<evidence type="ECO:0000259" key="5">
    <source>
        <dbReference type="Pfam" id="PF00542"/>
    </source>
</evidence>
<evidence type="ECO:0000313" key="8">
    <source>
        <dbReference type="Proteomes" id="UP000257323"/>
    </source>
</evidence>
<comment type="similarity">
    <text evidence="1 4">Belongs to the bacterial ribosomal protein bL12 family.</text>
</comment>
<dbReference type="Pfam" id="PF00542">
    <property type="entry name" value="Ribosomal_L12"/>
    <property type="match status" value="1"/>
</dbReference>
<dbReference type="GO" id="GO:0003735">
    <property type="term" value="F:structural constituent of ribosome"/>
    <property type="evidence" value="ECO:0007669"/>
    <property type="project" value="InterPro"/>
</dbReference>
<dbReference type="InterPro" id="IPR036235">
    <property type="entry name" value="Ribosomal_bL12_oligo_N_sf"/>
</dbReference>
<dbReference type="PANTHER" id="PTHR45987">
    <property type="entry name" value="39S RIBOSOMAL PROTEIN L12"/>
    <property type="match status" value="1"/>
</dbReference>
<dbReference type="NCBIfam" id="TIGR00855">
    <property type="entry name" value="L12"/>
    <property type="match status" value="1"/>
</dbReference>